<proteinExistence type="predicted"/>
<dbReference type="EMBL" id="JAUCMV010000002">
    <property type="protein sequence ID" value="KAK0417044.1"/>
    <property type="molecule type" value="Genomic_DNA"/>
</dbReference>
<name>A0AA39I5C4_9BILA</name>
<sequence>MKSGSERAPKWVVLKSILWVTIVRAKRFVEALMKLLWKETSPKRQPSKGGGSEAPASATEESAKTILRIAAFSKALRARTPMSDFSKRSCSTRALLKAPVAIRPM</sequence>
<dbReference type="Proteomes" id="UP001175271">
    <property type="component" value="Unassembled WGS sequence"/>
</dbReference>
<reference evidence="2" key="1">
    <citation type="submission" date="2023-06" db="EMBL/GenBank/DDBJ databases">
        <title>Genomic analysis of the entomopathogenic nematode Steinernema hermaphroditum.</title>
        <authorList>
            <person name="Schwarz E.M."/>
            <person name="Heppert J.K."/>
            <person name="Baniya A."/>
            <person name="Schwartz H.T."/>
            <person name="Tan C.-H."/>
            <person name="Antoshechkin I."/>
            <person name="Sternberg P.W."/>
            <person name="Goodrich-Blair H."/>
            <person name="Dillman A.R."/>
        </authorList>
    </citation>
    <scope>NUCLEOTIDE SEQUENCE</scope>
    <source>
        <strain evidence="2">PS9179</strain>
        <tissue evidence="2">Whole animal</tissue>
    </source>
</reference>
<evidence type="ECO:0000313" key="2">
    <source>
        <dbReference type="EMBL" id="KAK0417044.1"/>
    </source>
</evidence>
<evidence type="ECO:0000256" key="1">
    <source>
        <dbReference type="SAM" id="MobiDB-lite"/>
    </source>
</evidence>
<organism evidence="2 3">
    <name type="scientific">Steinernema hermaphroditum</name>
    <dbReference type="NCBI Taxonomy" id="289476"/>
    <lineage>
        <taxon>Eukaryota</taxon>
        <taxon>Metazoa</taxon>
        <taxon>Ecdysozoa</taxon>
        <taxon>Nematoda</taxon>
        <taxon>Chromadorea</taxon>
        <taxon>Rhabditida</taxon>
        <taxon>Tylenchina</taxon>
        <taxon>Panagrolaimomorpha</taxon>
        <taxon>Strongyloidoidea</taxon>
        <taxon>Steinernematidae</taxon>
        <taxon>Steinernema</taxon>
    </lineage>
</organism>
<feature type="region of interest" description="Disordered" evidence="1">
    <location>
        <begin position="40"/>
        <end position="61"/>
    </location>
</feature>
<protein>
    <submittedName>
        <fullName evidence="2">Uncharacterized protein</fullName>
    </submittedName>
</protein>
<comment type="caution">
    <text evidence="2">The sequence shown here is derived from an EMBL/GenBank/DDBJ whole genome shotgun (WGS) entry which is preliminary data.</text>
</comment>
<dbReference type="AlphaFoldDB" id="A0AA39I5C4"/>
<gene>
    <name evidence="2" type="ORF">QR680_012802</name>
</gene>
<evidence type="ECO:0000313" key="3">
    <source>
        <dbReference type="Proteomes" id="UP001175271"/>
    </source>
</evidence>
<keyword evidence="3" id="KW-1185">Reference proteome</keyword>
<accession>A0AA39I5C4</accession>